<name>A0AAC9ACD6_9ALTE</name>
<dbReference type="GO" id="GO:0006629">
    <property type="term" value="P:lipid metabolic process"/>
    <property type="evidence" value="ECO:0007669"/>
    <property type="project" value="InterPro"/>
</dbReference>
<dbReference type="RefSeq" id="WP_015066109.1">
    <property type="nucleotide sequence ID" value="NZ_CAXGIV010000008.1"/>
</dbReference>
<dbReference type="InterPro" id="IPR017946">
    <property type="entry name" value="PLC-like_Pdiesterase_TIM-brl"/>
</dbReference>
<dbReference type="Pfam" id="PF03009">
    <property type="entry name" value="GDPD"/>
    <property type="match status" value="1"/>
</dbReference>
<reference evidence="2 3" key="1">
    <citation type="submission" date="2015-12" db="EMBL/GenBank/DDBJ databases">
        <title>Intraspecies pangenome expansion in the marine bacterium Alteromonas.</title>
        <authorList>
            <person name="Lopez-Perez M."/>
            <person name="Rodriguez-Valera F."/>
        </authorList>
    </citation>
    <scope>NUCLEOTIDE SEQUENCE [LARGE SCALE GENOMIC DNA]</scope>
    <source>
        <strain evidence="2 3">UM8</strain>
    </source>
</reference>
<dbReference type="Proteomes" id="UP000061468">
    <property type="component" value="Chromosome"/>
</dbReference>
<dbReference type="PANTHER" id="PTHR46211">
    <property type="entry name" value="GLYCEROPHOSPHORYL DIESTER PHOSPHODIESTERASE"/>
    <property type="match status" value="1"/>
</dbReference>
<dbReference type="SUPFAM" id="SSF51695">
    <property type="entry name" value="PLC-like phosphodiesterases"/>
    <property type="match status" value="1"/>
</dbReference>
<evidence type="ECO:0000313" key="3">
    <source>
        <dbReference type="Proteomes" id="UP000061468"/>
    </source>
</evidence>
<sequence>MLIFAHRGASKAAPENTLKAFRLAFEQHADGIEFDTYQHDGGIVVFHDRTLKRRAREPGYLLDASWQALREMDIGEGERIPTLSETLKCVVDNKWCNIEIKHLNDVDSWVEDVKQAVQESGISVDKLLISSFNHHWLHAIAKRWPKVKIGALSASYELDCTASARALNAYSVNIALDAVDKSFVHAALRDGFDVFVYTVDEPRDMLMLREWGVTGIFTNVPDTALKALS</sequence>
<evidence type="ECO:0000313" key="2">
    <source>
        <dbReference type="EMBL" id="AMJ77242.1"/>
    </source>
</evidence>
<feature type="domain" description="GP-PDE" evidence="1">
    <location>
        <begin position="1"/>
        <end position="228"/>
    </location>
</feature>
<dbReference type="PROSITE" id="PS51704">
    <property type="entry name" value="GP_PDE"/>
    <property type="match status" value="1"/>
</dbReference>
<dbReference type="Gene3D" id="3.20.20.190">
    <property type="entry name" value="Phosphatidylinositol (PI) phosphodiesterase"/>
    <property type="match status" value="1"/>
</dbReference>
<organism evidence="2 3">
    <name type="scientific">Alteromonas mediterranea</name>
    <dbReference type="NCBI Taxonomy" id="314275"/>
    <lineage>
        <taxon>Bacteria</taxon>
        <taxon>Pseudomonadati</taxon>
        <taxon>Pseudomonadota</taxon>
        <taxon>Gammaproteobacteria</taxon>
        <taxon>Alteromonadales</taxon>
        <taxon>Alteromonadaceae</taxon>
        <taxon>Alteromonas/Salinimonas group</taxon>
        <taxon>Alteromonas</taxon>
    </lineage>
</organism>
<gene>
    <name evidence="2" type="ORF">AV942_02415</name>
</gene>
<dbReference type="AlphaFoldDB" id="A0AAC9ACD6"/>
<dbReference type="EMBL" id="CP013928">
    <property type="protein sequence ID" value="AMJ77242.1"/>
    <property type="molecule type" value="Genomic_DNA"/>
</dbReference>
<proteinExistence type="predicted"/>
<evidence type="ECO:0000259" key="1">
    <source>
        <dbReference type="PROSITE" id="PS51704"/>
    </source>
</evidence>
<dbReference type="CDD" id="cd08556">
    <property type="entry name" value="GDPD"/>
    <property type="match status" value="1"/>
</dbReference>
<protein>
    <submittedName>
        <fullName evidence="2">Glycerophosphodiester phosphodiesterase</fullName>
    </submittedName>
</protein>
<dbReference type="PANTHER" id="PTHR46211:SF1">
    <property type="entry name" value="GLYCEROPHOSPHODIESTER PHOSPHODIESTERASE, CYTOPLASMIC"/>
    <property type="match status" value="1"/>
</dbReference>
<accession>A0AAC9ACD6</accession>
<dbReference type="GO" id="GO:0008081">
    <property type="term" value="F:phosphoric diester hydrolase activity"/>
    <property type="evidence" value="ECO:0007669"/>
    <property type="project" value="InterPro"/>
</dbReference>
<dbReference type="InterPro" id="IPR030395">
    <property type="entry name" value="GP_PDE_dom"/>
</dbReference>